<evidence type="ECO:0000313" key="5">
    <source>
        <dbReference type="Proteomes" id="UP001153387"/>
    </source>
</evidence>
<keyword evidence="2" id="KW-0732">Signal</keyword>
<gene>
    <name evidence="4" type="ORF">OMP38_26240</name>
</gene>
<organism evidence="4 5">
    <name type="scientific">Cohnella ginsengisoli</name>
    <dbReference type="NCBI Taxonomy" id="425004"/>
    <lineage>
        <taxon>Bacteria</taxon>
        <taxon>Bacillati</taxon>
        <taxon>Bacillota</taxon>
        <taxon>Bacilli</taxon>
        <taxon>Bacillales</taxon>
        <taxon>Paenibacillaceae</taxon>
        <taxon>Cohnella</taxon>
    </lineage>
</organism>
<comment type="caution">
    <text evidence="4">The sequence shown here is derived from an EMBL/GenBank/DDBJ whole genome shotgun (WGS) entry which is preliminary data.</text>
</comment>
<reference evidence="4 5" key="1">
    <citation type="submission" date="2022-10" db="EMBL/GenBank/DDBJ databases">
        <title>Comparative genomic analysis of Cohnella hashimotonis sp. nov., isolated from the International Space Station.</title>
        <authorList>
            <person name="Simpson A."/>
            <person name="Venkateswaran K."/>
        </authorList>
    </citation>
    <scope>NUCLEOTIDE SEQUENCE [LARGE SCALE GENOMIC DNA]</scope>
    <source>
        <strain evidence="4 5">DSM 18997</strain>
    </source>
</reference>
<dbReference type="GO" id="GO:0016020">
    <property type="term" value="C:membrane"/>
    <property type="evidence" value="ECO:0007669"/>
    <property type="project" value="InterPro"/>
</dbReference>
<protein>
    <submittedName>
        <fullName evidence="4">FMN-binding protein</fullName>
    </submittedName>
</protein>
<dbReference type="EMBL" id="JAPDHZ010000005">
    <property type="protein sequence ID" value="MDG0793932.1"/>
    <property type="molecule type" value="Genomic_DNA"/>
</dbReference>
<dbReference type="Gene3D" id="3.90.1010.20">
    <property type="match status" value="1"/>
</dbReference>
<name>A0A9X4KKL1_9BACL</name>
<dbReference type="Pfam" id="PF04205">
    <property type="entry name" value="FMN_bind"/>
    <property type="match status" value="1"/>
</dbReference>
<evidence type="ECO:0000256" key="2">
    <source>
        <dbReference type="SAM" id="SignalP"/>
    </source>
</evidence>
<dbReference type="InterPro" id="IPR007329">
    <property type="entry name" value="FMN-bd"/>
</dbReference>
<dbReference type="SMART" id="SM00900">
    <property type="entry name" value="FMN_bind"/>
    <property type="match status" value="1"/>
</dbReference>
<feature type="region of interest" description="Disordered" evidence="1">
    <location>
        <begin position="60"/>
        <end position="114"/>
    </location>
</feature>
<keyword evidence="5" id="KW-1185">Reference proteome</keyword>
<feature type="compositionally biased region" description="Low complexity" evidence="1">
    <location>
        <begin position="81"/>
        <end position="96"/>
    </location>
</feature>
<sequence>MAKMKKKWIVLCSAAIGVIYASEYVASNFQAYLPQPRTRVGTDMQASGSLYPIGPTSTEGLLNAGNPIPSSSALPEKNGESPNAAANATPSADAPAKSPGSVNKRYNDGTYTGIGSNRRGSIQVAVTVKRDKITDVEISDFAMHYSESDVVDLPDQVLHKQSSQVDNVSGATYSTQAFEDAVADALAQAKIG</sequence>
<feature type="domain" description="FMN-binding" evidence="3">
    <location>
        <begin position="118"/>
        <end position="189"/>
    </location>
</feature>
<evidence type="ECO:0000259" key="3">
    <source>
        <dbReference type="SMART" id="SM00900"/>
    </source>
</evidence>
<dbReference type="RefSeq" id="WP_277567710.1">
    <property type="nucleotide sequence ID" value="NZ_JAPDHZ010000005.1"/>
</dbReference>
<accession>A0A9X4KKL1</accession>
<dbReference type="Proteomes" id="UP001153387">
    <property type="component" value="Unassembled WGS sequence"/>
</dbReference>
<proteinExistence type="predicted"/>
<dbReference type="GO" id="GO:0010181">
    <property type="term" value="F:FMN binding"/>
    <property type="evidence" value="ECO:0007669"/>
    <property type="project" value="InterPro"/>
</dbReference>
<feature type="signal peptide" evidence="2">
    <location>
        <begin position="1"/>
        <end position="21"/>
    </location>
</feature>
<evidence type="ECO:0000256" key="1">
    <source>
        <dbReference type="SAM" id="MobiDB-lite"/>
    </source>
</evidence>
<feature type="chain" id="PRO_5040919972" evidence="2">
    <location>
        <begin position="22"/>
        <end position="192"/>
    </location>
</feature>
<dbReference type="AlphaFoldDB" id="A0A9X4KKL1"/>
<evidence type="ECO:0000313" key="4">
    <source>
        <dbReference type="EMBL" id="MDG0793932.1"/>
    </source>
</evidence>